<evidence type="ECO:0000313" key="1">
    <source>
        <dbReference type="EMBL" id="RJO79266.1"/>
    </source>
</evidence>
<keyword evidence="2" id="KW-1185">Reference proteome</keyword>
<dbReference type="Gene3D" id="3.40.47.10">
    <property type="match status" value="1"/>
</dbReference>
<evidence type="ECO:0000313" key="2">
    <source>
        <dbReference type="Proteomes" id="UP000266677"/>
    </source>
</evidence>
<dbReference type="GO" id="GO:0016746">
    <property type="term" value="F:acyltransferase activity"/>
    <property type="evidence" value="ECO:0007669"/>
    <property type="project" value="InterPro"/>
</dbReference>
<comment type="caution">
    <text evidence="1">The sequence shown here is derived from an EMBL/GenBank/DDBJ whole genome shotgun (WGS) entry which is preliminary data.</text>
</comment>
<dbReference type="Proteomes" id="UP000266677">
    <property type="component" value="Unassembled WGS sequence"/>
</dbReference>
<reference evidence="1 2" key="1">
    <citation type="submission" date="2018-09" db="EMBL/GenBank/DDBJ databases">
        <title>YIM PH21274 draft genome.</title>
        <authorList>
            <person name="Miao C."/>
        </authorList>
    </citation>
    <scope>NUCLEOTIDE SEQUENCE [LARGE SCALE GENOMIC DNA]</scope>
    <source>
        <strain evidence="1 2">YIM PH 21724</strain>
    </source>
</reference>
<sequence>MPVSIVASAVVREPEAAGSIDRATLAVRRCLAAADLAPDAVDLLINTGVYRDDNLMEPAIAALVQKKTEINLSYTGQPAPALSFDLMNGPCGFLDAIEVLETNFGAAGRGSDVMAAERGSGINAAGRGSGINAAGRGTGVIVSGDGHPARVTPTDVYFPYQATAAAVLVRPSADGGFGRVHRARSVAPQKPIGYIPLTAMGGRGRGTVVVTPPEQAALERGLEIAIDVTRRCLDAEGLDPAAVTLLAADPCPGFAESVATALGIDRLHIPLTEGNPHTAALPFAYRAWLDAAEPTGQALFLGADGHSVASCAAYRFA</sequence>
<proteinExistence type="predicted"/>
<name>A0A3A4KSJ8_9NOCA</name>
<gene>
    <name evidence="1" type="ORF">D5S18_02730</name>
</gene>
<dbReference type="OrthoDB" id="6195581at2"/>
<organism evidence="1 2">
    <name type="scientific">Nocardia panacis</name>
    <dbReference type="NCBI Taxonomy" id="2340916"/>
    <lineage>
        <taxon>Bacteria</taxon>
        <taxon>Bacillati</taxon>
        <taxon>Actinomycetota</taxon>
        <taxon>Actinomycetes</taxon>
        <taxon>Mycobacteriales</taxon>
        <taxon>Nocardiaceae</taxon>
        <taxon>Nocardia</taxon>
    </lineage>
</organism>
<dbReference type="RefSeq" id="WP_120037625.1">
    <property type="nucleotide sequence ID" value="NZ_QZFU01000010.1"/>
</dbReference>
<dbReference type="EMBL" id="QZFU01000010">
    <property type="protein sequence ID" value="RJO79266.1"/>
    <property type="molecule type" value="Genomic_DNA"/>
</dbReference>
<evidence type="ECO:0008006" key="3">
    <source>
        <dbReference type="Google" id="ProtNLM"/>
    </source>
</evidence>
<protein>
    <recommendedName>
        <fullName evidence="3">Beta-ketoacyl-[acyl-carrier-protein] synthase III N-terminal domain-containing protein</fullName>
    </recommendedName>
</protein>
<dbReference type="InterPro" id="IPR016039">
    <property type="entry name" value="Thiolase-like"/>
</dbReference>
<accession>A0A3A4KSJ8</accession>
<dbReference type="AlphaFoldDB" id="A0A3A4KSJ8"/>